<reference evidence="3" key="2">
    <citation type="submission" date="2023-02" db="EMBL/GenBank/DDBJ databases">
        <authorList>
            <consortium name="DOE Joint Genome Institute"/>
            <person name="Mondo S.J."/>
            <person name="Chang Y."/>
            <person name="Wang Y."/>
            <person name="Ahrendt S."/>
            <person name="Andreopoulos W."/>
            <person name="Barry K."/>
            <person name="Beard J."/>
            <person name="Benny G.L."/>
            <person name="Blankenship S."/>
            <person name="Bonito G."/>
            <person name="Cuomo C."/>
            <person name="Desiro A."/>
            <person name="Gervers K.A."/>
            <person name="Hundley H."/>
            <person name="Kuo A."/>
            <person name="LaButti K."/>
            <person name="Lang B.F."/>
            <person name="Lipzen A."/>
            <person name="O'Donnell K."/>
            <person name="Pangilinan J."/>
            <person name="Reynolds N."/>
            <person name="Sandor L."/>
            <person name="Smith M.W."/>
            <person name="Tsang A."/>
            <person name="Grigoriev I.V."/>
            <person name="Stajich J.E."/>
            <person name="Spatafora J.W."/>
        </authorList>
    </citation>
    <scope>NUCLEOTIDE SEQUENCE</scope>
    <source>
        <strain evidence="3">RSA 2281</strain>
    </source>
</reference>
<keyword evidence="1" id="KW-0175">Coiled coil</keyword>
<evidence type="ECO:0000313" key="4">
    <source>
        <dbReference type="Proteomes" id="UP001209540"/>
    </source>
</evidence>
<dbReference type="Gene3D" id="3.80.10.10">
    <property type="entry name" value="Ribonuclease Inhibitor"/>
    <property type="match status" value="2"/>
</dbReference>
<name>A0AAD5PAI9_9FUNG</name>
<dbReference type="PANTHER" id="PTHR13318">
    <property type="entry name" value="PARTNER OF PAIRED, ISOFORM B-RELATED"/>
    <property type="match status" value="1"/>
</dbReference>
<reference evidence="3" key="1">
    <citation type="journal article" date="2022" name="IScience">
        <title>Evolution of zygomycete secretomes and the origins of terrestrial fungal ecologies.</title>
        <authorList>
            <person name="Chang Y."/>
            <person name="Wang Y."/>
            <person name="Mondo S."/>
            <person name="Ahrendt S."/>
            <person name="Andreopoulos W."/>
            <person name="Barry K."/>
            <person name="Beard J."/>
            <person name="Benny G.L."/>
            <person name="Blankenship S."/>
            <person name="Bonito G."/>
            <person name="Cuomo C."/>
            <person name="Desiro A."/>
            <person name="Gervers K.A."/>
            <person name="Hundley H."/>
            <person name="Kuo A."/>
            <person name="LaButti K."/>
            <person name="Lang B.F."/>
            <person name="Lipzen A."/>
            <person name="O'Donnell K."/>
            <person name="Pangilinan J."/>
            <person name="Reynolds N."/>
            <person name="Sandor L."/>
            <person name="Smith M.E."/>
            <person name="Tsang A."/>
            <person name="Grigoriev I.V."/>
            <person name="Stajich J.E."/>
            <person name="Spatafora J.W."/>
        </authorList>
    </citation>
    <scope>NUCLEOTIDE SEQUENCE</scope>
    <source>
        <strain evidence="3">RSA 2281</strain>
    </source>
</reference>
<dbReference type="PANTHER" id="PTHR13318:SF190">
    <property type="entry name" value="PARTNER OF PAIRED, ISOFORM B"/>
    <property type="match status" value="1"/>
</dbReference>
<evidence type="ECO:0000313" key="3">
    <source>
        <dbReference type="EMBL" id="KAI9252362.1"/>
    </source>
</evidence>
<dbReference type="InterPro" id="IPR001810">
    <property type="entry name" value="F-box_dom"/>
</dbReference>
<dbReference type="GO" id="GO:0019005">
    <property type="term" value="C:SCF ubiquitin ligase complex"/>
    <property type="evidence" value="ECO:0007669"/>
    <property type="project" value="TreeGrafter"/>
</dbReference>
<sequence>MKLRDLPPEILSLTLQTLQQPDLYQCIFVNQRFNAAAIQHLWRTPVVHNHQRFKLFIKCLRSSKKPVGSWIRHFRIAWGGGVGGTHEHQQQQDYFFDDDDCLLLLPHVPQLEEFAVQNSDRLTDKSICMIPAYCQQLEILYLKRANITYRSAHHLGRGCKQLRKLTFDHCLKLQPMALLPFADCPLEYLDLSGCKWINVEDTAYDIRMFKRLRHLDIICSDKTTMMNEFLLALASKRPLSSSSSPSDNNAYTYHNHHHYYYRHHHSTMNTNDMLMVHNSEDLVVVPELESFSMTGCSEIGDMAAIQFIETHPYLGYLTLMACGITDATLDAIQRHLPQLVYLDISFCQSVSMGGVRRLIRGSKLQMIGLKACGLRKFQFPEVPWSRSELFRQTQVDIFNETEIDLIRTYPDPLPESLFFQLSEEEIRAQQQEQEQQQNDNNDEQNEHEQMMQIDPMGMEDTNEEQVAAVYALIHQSLEANLL</sequence>
<comment type="caution">
    <text evidence="3">The sequence shown here is derived from an EMBL/GenBank/DDBJ whole genome shotgun (WGS) entry which is preliminary data.</text>
</comment>
<dbReference type="SUPFAM" id="SSF52047">
    <property type="entry name" value="RNI-like"/>
    <property type="match status" value="1"/>
</dbReference>
<feature type="domain" description="F-box" evidence="2">
    <location>
        <begin position="1"/>
        <end position="45"/>
    </location>
</feature>
<gene>
    <name evidence="3" type="ORF">BDA99DRAFT_520896</name>
</gene>
<evidence type="ECO:0000256" key="1">
    <source>
        <dbReference type="SAM" id="Coils"/>
    </source>
</evidence>
<dbReference type="PROSITE" id="PS50181">
    <property type="entry name" value="FBOX"/>
    <property type="match status" value="1"/>
</dbReference>
<dbReference type="SUPFAM" id="SSF81383">
    <property type="entry name" value="F-box domain"/>
    <property type="match status" value="1"/>
</dbReference>
<dbReference type="EMBL" id="JAIXMP010000028">
    <property type="protein sequence ID" value="KAI9252362.1"/>
    <property type="molecule type" value="Genomic_DNA"/>
</dbReference>
<proteinExistence type="predicted"/>
<evidence type="ECO:0000259" key="2">
    <source>
        <dbReference type="PROSITE" id="PS50181"/>
    </source>
</evidence>
<dbReference type="AlphaFoldDB" id="A0AAD5PAI9"/>
<dbReference type="InterPro" id="IPR036047">
    <property type="entry name" value="F-box-like_dom_sf"/>
</dbReference>
<organism evidence="3 4">
    <name type="scientific">Phascolomyces articulosus</name>
    <dbReference type="NCBI Taxonomy" id="60185"/>
    <lineage>
        <taxon>Eukaryota</taxon>
        <taxon>Fungi</taxon>
        <taxon>Fungi incertae sedis</taxon>
        <taxon>Mucoromycota</taxon>
        <taxon>Mucoromycotina</taxon>
        <taxon>Mucoromycetes</taxon>
        <taxon>Mucorales</taxon>
        <taxon>Lichtheimiaceae</taxon>
        <taxon>Phascolomyces</taxon>
    </lineage>
</organism>
<feature type="coiled-coil region" evidence="1">
    <location>
        <begin position="419"/>
        <end position="453"/>
    </location>
</feature>
<dbReference type="GO" id="GO:0031146">
    <property type="term" value="P:SCF-dependent proteasomal ubiquitin-dependent protein catabolic process"/>
    <property type="evidence" value="ECO:0007669"/>
    <property type="project" value="TreeGrafter"/>
</dbReference>
<dbReference type="Proteomes" id="UP001209540">
    <property type="component" value="Unassembled WGS sequence"/>
</dbReference>
<keyword evidence="4" id="KW-1185">Reference proteome</keyword>
<protein>
    <recommendedName>
        <fullName evidence="2">F-box domain-containing protein</fullName>
    </recommendedName>
</protein>
<dbReference type="InterPro" id="IPR032675">
    <property type="entry name" value="LRR_dom_sf"/>
</dbReference>
<accession>A0AAD5PAI9</accession>